<evidence type="ECO:0000313" key="15">
    <source>
        <dbReference type="Ensembl" id="ENSSSCP00050035039.1"/>
    </source>
</evidence>
<dbReference type="InterPro" id="IPR001529">
    <property type="entry name" value="Zn_ribbon_RPB9"/>
</dbReference>
<dbReference type="PIRSF" id="PIRSF005586">
    <property type="entry name" value="RNApol_RpoM"/>
    <property type="match status" value="1"/>
</dbReference>
<evidence type="ECO:0000256" key="1">
    <source>
        <dbReference type="ARBA" id="ARBA00004123"/>
    </source>
</evidence>
<evidence type="ECO:0000256" key="7">
    <source>
        <dbReference type="ARBA" id="ARBA00023242"/>
    </source>
</evidence>
<dbReference type="SMART" id="SM00661">
    <property type="entry name" value="RPOL9"/>
    <property type="match status" value="1"/>
</dbReference>
<dbReference type="Gene3D" id="2.20.25.10">
    <property type="match status" value="1"/>
</dbReference>
<keyword evidence="3 11" id="KW-0479">Metal-binding</keyword>
<comment type="subcellular location">
    <subcellularLocation>
        <location evidence="1 10">Nucleus</location>
    </subcellularLocation>
</comment>
<evidence type="ECO:0000256" key="13">
    <source>
        <dbReference type="RuleBase" id="RU003474"/>
    </source>
</evidence>
<keyword evidence="7 10" id="KW-0539">Nucleus</keyword>
<dbReference type="Ensembl" id="ENSSSCT00050081626.1">
    <property type="protein sequence ID" value="ENSSSCP00050035039.1"/>
    <property type="gene ID" value="ENSSSCG00050059917.1"/>
</dbReference>
<keyword evidence="5 11" id="KW-0862">Zinc</keyword>
<dbReference type="InterPro" id="IPR001222">
    <property type="entry name" value="Znf_TFIIS"/>
</dbReference>
<dbReference type="InterPro" id="IPR034014">
    <property type="entry name" value="Zn_ribbon_RPC11_C"/>
</dbReference>
<comment type="similarity">
    <text evidence="10 13">Belongs to the archaeal rpoM/eukaryotic RPA12/RPB9/RPC11 RNA polymerase family.</text>
</comment>
<comment type="function">
    <text evidence="10">DNA-dependent RNA polymerase catalyzes the transcription of DNA into RNA using the four ribonucleoside triphosphates as substrates.</text>
</comment>
<dbReference type="CDD" id="cd10509">
    <property type="entry name" value="Zn-ribbon_RPC11"/>
    <property type="match status" value="1"/>
</dbReference>
<evidence type="ECO:0000256" key="10">
    <source>
        <dbReference type="PIRNR" id="PIRNR005586"/>
    </source>
</evidence>
<dbReference type="Pfam" id="PF01096">
    <property type="entry name" value="Zn_ribbon_TFIIS"/>
    <property type="match status" value="1"/>
</dbReference>
<evidence type="ECO:0000256" key="11">
    <source>
        <dbReference type="PIRSR" id="PIRSR005586-1"/>
    </source>
</evidence>
<dbReference type="Ensembl" id="ENSSSCT00040019661.1">
    <property type="protein sequence ID" value="ENSSSCP00040008172.1"/>
    <property type="gene ID" value="ENSSSCG00040014668.1"/>
</dbReference>
<evidence type="ECO:0000259" key="14">
    <source>
        <dbReference type="PROSITE" id="PS51133"/>
    </source>
</evidence>
<reference evidence="15" key="1">
    <citation type="submission" date="2025-05" db="UniProtKB">
        <authorList>
            <consortium name="Ensembl"/>
        </authorList>
    </citation>
    <scope>IDENTIFICATION</scope>
</reference>
<feature type="binding site" evidence="11">
    <location>
        <position position="28"/>
    </location>
    <ligand>
        <name>Zn(2+)</name>
        <dbReference type="ChEBI" id="CHEBI:29105"/>
        <label>1</label>
    </ligand>
</feature>
<evidence type="ECO:0000256" key="9">
    <source>
        <dbReference type="ARBA" id="ARBA00054653"/>
    </source>
</evidence>
<protein>
    <recommendedName>
        <fullName evidence="10">DNA-directed RNA polymerase subunit</fullName>
    </recommendedName>
</protein>
<dbReference type="PROSITE" id="PS01030">
    <property type="entry name" value="RNA_POL_M_15KD"/>
    <property type="match status" value="1"/>
</dbReference>
<feature type="binding site" evidence="11">
    <location>
        <position position="102"/>
    </location>
    <ligand>
        <name>Zn(2+)</name>
        <dbReference type="ChEBI" id="CHEBI:29105"/>
        <label>2</label>
    </ligand>
</feature>
<dbReference type="AlphaFoldDB" id="A0A8D0IHE0"/>
<dbReference type="SMART" id="SM00440">
    <property type="entry name" value="ZnF_C2C2"/>
    <property type="match status" value="1"/>
</dbReference>
<dbReference type="PANTHER" id="PTHR11239:SF12">
    <property type="entry name" value="DNA-DIRECTED RNA POLYMERASE III SUBUNIT RPC10"/>
    <property type="match status" value="1"/>
</dbReference>
<keyword evidence="2 10" id="KW-0240">DNA-directed RNA polymerase</keyword>
<name>A0A8D0IHE0_PIG</name>
<dbReference type="InterPro" id="IPR019761">
    <property type="entry name" value="DNA-dir_RNA_pol-M_15_CS"/>
</dbReference>
<dbReference type="PROSITE" id="PS51133">
    <property type="entry name" value="ZF_TFIIS_2"/>
    <property type="match status" value="1"/>
</dbReference>
<organism evidence="15 16">
    <name type="scientific">Sus scrofa</name>
    <name type="common">Pig</name>
    <dbReference type="NCBI Taxonomy" id="9823"/>
    <lineage>
        <taxon>Eukaryota</taxon>
        <taxon>Metazoa</taxon>
        <taxon>Chordata</taxon>
        <taxon>Craniata</taxon>
        <taxon>Vertebrata</taxon>
        <taxon>Euteleostomi</taxon>
        <taxon>Mammalia</taxon>
        <taxon>Eutheria</taxon>
        <taxon>Laurasiatheria</taxon>
        <taxon>Artiodactyla</taxon>
        <taxon>Suina</taxon>
        <taxon>Suidae</taxon>
        <taxon>Sus</taxon>
    </lineage>
</organism>
<dbReference type="FunFam" id="2.20.25.10:FF:000005">
    <property type="entry name" value="DNA-directed RNA polymerase subunit"/>
    <property type="match status" value="1"/>
</dbReference>
<evidence type="ECO:0000256" key="8">
    <source>
        <dbReference type="ARBA" id="ARBA00044007"/>
    </source>
</evidence>
<dbReference type="SUPFAM" id="SSF57783">
    <property type="entry name" value="Zinc beta-ribbon"/>
    <property type="match status" value="1"/>
</dbReference>
<feature type="binding site" evidence="11">
    <location>
        <position position="5"/>
    </location>
    <ligand>
        <name>Zn(2+)</name>
        <dbReference type="ChEBI" id="CHEBI:29105"/>
        <label>1</label>
    </ligand>
</feature>
<dbReference type="Pfam" id="PF02150">
    <property type="entry name" value="Zn_ribbon_RPB9"/>
    <property type="match status" value="1"/>
</dbReference>
<evidence type="ECO:0000256" key="5">
    <source>
        <dbReference type="ARBA" id="ARBA00022833"/>
    </source>
</evidence>
<dbReference type="PANTHER" id="PTHR11239">
    <property type="entry name" value="DNA-DIRECTED RNA POLYMERASE"/>
    <property type="match status" value="1"/>
</dbReference>
<feature type="domain" description="TFIIS-type" evidence="14">
    <location>
        <begin position="65"/>
        <end position="107"/>
    </location>
</feature>
<keyword evidence="6 10" id="KW-0804">Transcription</keyword>
<dbReference type="GO" id="GO:0003676">
    <property type="term" value="F:nucleic acid binding"/>
    <property type="evidence" value="ECO:0007669"/>
    <property type="project" value="InterPro"/>
</dbReference>
<evidence type="ECO:0000256" key="4">
    <source>
        <dbReference type="ARBA" id="ARBA00022771"/>
    </source>
</evidence>
<dbReference type="Proteomes" id="UP000694571">
    <property type="component" value="Unplaced"/>
</dbReference>
<feature type="zinc finger region" description="C4-type" evidence="12">
    <location>
        <begin position="5"/>
        <end position="28"/>
    </location>
</feature>
<keyword evidence="4 12" id="KW-0863">Zinc-finger</keyword>
<dbReference type="InterPro" id="IPR012164">
    <property type="entry name" value="Rpa12/Rpb9/Rpc10/TFS"/>
</dbReference>
<evidence type="ECO:0000256" key="12">
    <source>
        <dbReference type="PIRSR" id="PIRSR005586-2"/>
    </source>
</evidence>
<evidence type="ECO:0000256" key="2">
    <source>
        <dbReference type="ARBA" id="ARBA00022478"/>
    </source>
</evidence>
<feature type="binding site" evidence="11">
    <location>
        <position position="25"/>
    </location>
    <ligand>
        <name>Zn(2+)</name>
        <dbReference type="ChEBI" id="CHEBI:29105"/>
        <label>1</label>
    </ligand>
</feature>
<evidence type="ECO:0000313" key="16">
    <source>
        <dbReference type="Proteomes" id="UP000694571"/>
    </source>
</evidence>
<comment type="function">
    <text evidence="9">Core component of RNA polymerase III (Pol III) which synthesizes small non-coding RNAs using the four ribonucleoside triphosphates as substrates. Can mediate Pol I proofreading of the nascent RNA transcript. Anchors into the Pol III active site to constantly monitor transcription fidelity, cleaves mis-incorporated 5'-ribonucleotides and restarts the transcription process. Once Pol III reaches the poly(dT) termination signal, can induce Pol III clamp opening and transcription termination. Pol III plays an important role in sensing and limiting infection by intracellular bacteria and DNA viruses. Acts as a nuclear and cytosolic DNA sensor involved in innate immune response. Can sense non-self dsDNA that serves as template for transcription into dsRNA. The non-self RNA polymerase III transcripts, such as Epstein-Barr virus-encoded RNAs (EBERs) induce type I interferon and NF-kappa-B through the RIG-I pathway.</text>
</comment>
<dbReference type="GO" id="GO:0005666">
    <property type="term" value="C:RNA polymerase III complex"/>
    <property type="evidence" value="ECO:0007669"/>
    <property type="project" value="UniProtKB-ARBA"/>
</dbReference>
<feature type="binding site" evidence="11">
    <location>
        <position position="8"/>
    </location>
    <ligand>
        <name>Zn(2+)</name>
        <dbReference type="ChEBI" id="CHEBI:29105"/>
        <label>1</label>
    </ligand>
</feature>
<sequence>MLLFCPGCGNGLVVEEGQHCHRVACNTCSYTHSVTRKVTHGKHPKLKEVDAVLGGAAAWENVDSTAEPCPRCGHPPAYFLQLQTRSAEEPRTTFYQGCNAQCGHGWRD</sequence>
<accession>A0A8D0IHE0</accession>
<feature type="binding site" evidence="11">
    <location>
        <position position="69"/>
    </location>
    <ligand>
        <name>Zn(2+)</name>
        <dbReference type="ChEBI" id="CHEBI:29105"/>
        <label>2</label>
    </ligand>
</feature>
<dbReference type="GO" id="GO:0008270">
    <property type="term" value="F:zinc ion binding"/>
    <property type="evidence" value="ECO:0007669"/>
    <property type="project" value="UniProtKB-KW"/>
</dbReference>
<feature type="binding site" evidence="11">
    <location>
        <position position="72"/>
    </location>
    <ligand>
        <name>Zn(2+)</name>
        <dbReference type="ChEBI" id="CHEBI:29105"/>
        <label>2</label>
    </ligand>
</feature>
<dbReference type="GO" id="GO:0006383">
    <property type="term" value="P:transcription by RNA polymerase III"/>
    <property type="evidence" value="ECO:0007669"/>
    <property type="project" value="UniProtKB-ARBA"/>
</dbReference>
<comment type="subunit">
    <text evidence="8">Component of the RNA polymerase III complex consisting of 17 subunits: a ten-subunit horseshoe-shaped catalytic core composed of POLR3A/RPC1, POLR3B/RPC2, POLR1C/RPAC1, POLR1D/RPAC2, POLR3K/RPC10, POLR2E/RPABC1, POLR2F/RPABC2, POLR2H/RPABC3, POLR2K/RPABC4 and POLR2L/RPABC5; a mobile stalk composed of two subunits POLR3H/RPC8 and CRCP/RPC9, protruding from the core and functioning primarily in transcription initiation; and additional subunits homologous to general transcription factors of the RNA polymerase II machinery, POLR3C/RPC3-POLR3F/RPC6-POLR3G/RPC7 heterotrimer required for transcription initiation and POLR3D/RPC4-POLR3E/RPC5 heterodimer involved in both transcription initiation and termination.</text>
</comment>
<evidence type="ECO:0000256" key="3">
    <source>
        <dbReference type="ARBA" id="ARBA00022723"/>
    </source>
</evidence>
<dbReference type="GO" id="GO:0003899">
    <property type="term" value="F:DNA-directed RNA polymerase activity"/>
    <property type="evidence" value="ECO:0007669"/>
    <property type="project" value="InterPro"/>
</dbReference>
<proteinExistence type="inferred from homology"/>
<evidence type="ECO:0000256" key="6">
    <source>
        <dbReference type="ARBA" id="ARBA00023163"/>
    </source>
</evidence>
<dbReference type="Proteomes" id="UP000694722">
    <property type="component" value="Unplaced"/>
</dbReference>